<evidence type="ECO:0000313" key="3">
    <source>
        <dbReference type="Proteomes" id="UP000321089"/>
    </source>
</evidence>
<dbReference type="EMBL" id="BKBC01000038">
    <property type="protein sequence ID" value="GEQ22036.1"/>
    <property type="molecule type" value="Genomic_DNA"/>
</dbReference>
<dbReference type="Proteomes" id="UP000321089">
    <property type="component" value="Unassembled WGS sequence"/>
</dbReference>
<organism evidence="2 3">
    <name type="scientific">Clostridium butyricum</name>
    <dbReference type="NCBI Taxonomy" id="1492"/>
    <lineage>
        <taxon>Bacteria</taxon>
        <taxon>Bacillati</taxon>
        <taxon>Bacillota</taxon>
        <taxon>Clostridia</taxon>
        <taxon>Eubacteriales</taxon>
        <taxon>Clostridiaceae</taxon>
        <taxon>Clostridium</taxon>
    </lineage>
</organism>
<keyword evidence="1" id="KW-0175">Coiled coil</keyword>
<feature type="coiled-coil region" evidence="1">
    <location>
        <begin position="544"/>
        <end position="571"/>
    </location>
</feature>
<feature type="coiled-coil region" evidence="1">
    <location>
        <begin position="426"/>
        <end position="477"/>
    </location>
</feature>
<dbReference type="Gene3D" id="3.40.50.300">
    <property type="entry name" value="P-loop containing nucleotide triphosphate hydrolases"/>
    <property type="match status" value="2"/>
</dbReference>
<sequence length="1348" mass="158652">MKNRFFINKLGLVNFWYYDVEEFKLSDGNLLLRGSNGCGKSVTMQSFIPLLLDGNKSPERLDPFGTRARTIANYLLDEDDTEKTAYLYMEFKNGESDSYITLGMGMKAVKNKPVQSWYFIVSDGRRIGKDLLLYRNAGEMIPLTKKQLQNELKEGNFYTESQKTYMEMVNKYLFGFDDIESYEELLNLLISIRSPKLSKDFKPTEIYKILTDSLKVLSDEDLRPISDSMENMDSLKDSLDENKNSLRAINNIKYHYDRYNTSLLLEKSRKFADTYKKLKDNHKEQDNLNKSYKEFRIKVDDALKEREFKDDELKSAEEKYEKLINKEEFKSKKELEDIKKNIEENIKEKSKKENDLKDKNGKETETRYDIKEISDSVEIIEKELTEIMKELDDTAKEINMQQCIGIGTQDISVLTETDLDFCDDSIRKLEKKLKEAEVYFKKLENQKEKTEEALKELDDSEKENVIKKKDMERAEEILLTEKENYKVNFNSLLNTNRLYTLDDKEKLKVFTFVDVIDDYNNIQDLNNVVQNYYNDKVNDKNACINIENKVIKEHEDKIRIIETEIDELKNNKEIEPERSEEVKANRKRLEKQKVKFMPLYKSLNFNKDITEEVRNYVERSLDNMGLLDALVIDPKDKEKAMEFEEGMEDKYIFSNPNIMSYNLSSMLCVDKALKGDELFSEIDNVLQSIFLDNNGTTCLNEKGYYKIGIIEGRSSNDYEQKFIGEASRKRHREKIIEGKMQEIKEIVKLIDKHKLSIEIILKEIDILGNEYKLIPNTDSIYEGVRMVKDLENDLKNLDNKIIKLKEKEFAERQKLNDIKSELMAYVQNLDNVKCIKDIEDSLEAADYYKENVTKAKIALNKFISKKSILKLRSDFLDDLLQDIDKLYYEINNLSEKIKSDTLKKNAIEDILSKCDISEIEKEMENCLNIKNNNPQIIKDLSTSIGSYQSSLEVIQGKIDDLVIKQENIKNECDLYENIFMEEYDLQYVCEKEDKEPYEICRKIISEAEESNDKNREHYSNNLTQAINTNSAMLREFNIKETTLFEHDEEDFNIKWFRQRRDFKGKIQGKDVNLLILRNEISKSIEELELLISEEERKVFEEILMNTISQKVKAKIFMSNNWVKKINELMSSMNTSSSLKLSLSWVPKKSESEGQLDISKIIEIFNRGDRNSDKDLRSLGKHFTEKVKEELRKYEGTGEVRNYHSIIKDVLDYRKWYEFKLYYVKNNERKKELTNNAFFQFSGGEKAMSMYIPLFSALYARYEKGRCDCPRIISMDEAFAGVDENNIRDMFRLLKELNLDYILNSQILWGDYDTVDNLAICELIREDNDDVVTVLKYLWNGKEKVLLDE</sequence>
<protein>
    <submittedName>
        <fullName evidence="2">TIGR02680 family protein</fullName>
    </submittedName>
</protein>
<evidence type="ECO:0000256" key="1">
    <source>
        <dbReference type="SAM" id="Coils"/>
    </source>
</evidence>
<dbReference type="InterPro" id="IPR027417">
    <property type="entry name" value="P-loop_NTPase"/>
</dbReference>
<comment type="caution">
    <text evidence="2">The sequence shown here is derived from an EMBL/GenBank/DDBJ whole genome shotgun (WGS) entry which is preliminary data.</text>
</comment>
<name>A0A512TP71_CLOBU</name>
<feature type="coiled-coil region" evidence="1">
    <location>
        <begin position="299"/>
        <end position="401"/>
    </location>
</feature>
<dbReference type="SUPFAM" id="SSF52540">
    <property type="entry name" value="P-loop containing nucleoside triphosphate hydrolases"/>
    <property type="match status" value="1"/>
</dbReference>
<dbReference type="RefSeq" id="WP_171781543.1">
    <property type="nucleotide sequence ID" value="NZ_BKBC01000038.1"/>
</dbReference>
<proteinExistence type="predicted"/>
<gene>
    <name evidence="2" type="ORF">CBU02nite_25420</name>
</gene>
<dbReference type="Pfam" id="PF13558">
    <property type="entry name" value="SbcC_Walker_B"/>
    <property type="match status" value="1"/>
</dbReference>
<accession>A0A512TP71</accession>
<reference evidence="2 3" key="1">
    <citation type="submission" date="2019-07" db="EMBL/GenBank/DDBJ databases">
        <title>Whole genome shotgun sequence of Clostridium butyricum NBRC 3858.</title>
        <authorList>
            <person name="Hosoyama A."/>
            <person name="Uohara A."/>
            <person name="Ohji S."/>
            <person name="Ichikawa N."/>
        </authorList>
    </citation>
    <scope>NUCLEOTIDE SEQUENCE [LARGE SCALE GENOMIC DNA]</scope>
    <source>
        <strain evidence="2 3">NBRC 3858</strain>
    </source>
</reference>
<evidence type="ECO:0000313" key="2">
    <source>
        <dbReference type="EMBL" id="GEQ22036.1"/>
    </source>
</evidence>